<sequence length="452" mass="48964">MPITDTVRHRLQALLKRATRNQQALPGRTASLKRALHRLAASPLGCVDYPVIVLGAGPAGSALHAALRRRSIASLLIDPYPVMRNTYGIFADEIPSWLDKRCIAAVTKPVVVTADGDRFPLGRKYCLLDNAALASQLQAGDLLEHPATIVDAHTVQVGEQTLRAALIIDARGNRLHPMANQRREPTLSESKAVEQVYQLASGVLIPQHVLDESGITPPAVWMDFQPPHAHSLPDDCSPTFGYIMPHPAGILVEETILATAQPPTPELFDTLTTAACERARRYIPTLVADQLTPVEQVCIPLLAPTGTAVDGAIPIGAAAGWINPVTGYSVATSFRLADLFAAAIANPTADQRRRLVGTLHQLSVDRWLLTAAVPVLLALNRRQLDTFLRPVLCAPQPVQRAFLTLGDLSGTLRGMWQVFIRQPLPLQGLILRHMGTRPNTGANSPLNQQQLS</sequence>
<dbReference type="KEGG" id="ccho:CCHOA_06055"/>
<dbReference type="RefSeq" id="WP_164472401.1">
    <property type="nucleotide sequence ID" value="NZ_CP033896.1"/>
</dbReference>
<accession>A0A3G6JAU4</accession>
<name>A0A3G6JAU4_9CORY</name>
<dbReference type="AlphaFoldDB" id="A0A3G6JAU4"/>
<dbReference type="Gene3D" id="3.50.50.60">
    <property type="entry name" value="FAD/NAD(P)-binding domain"/>
    <property type="match status" value="1"/>
</dbReference>
<protein>
    <submittedName>
        <fullName evidence="1">Lycopene beta cyclase</fullName>
        <ecNumber evidence="1">5.5.1.19</ecNumber>
    </submittedName>
</protein>
<keyword evidence="1" id="KW-0413">Isomerase</keyword>
<dbReference type="InterPro" id="IPR036188">
    <property type="entry name" value="FAD/NAD-bd_sf"/>
</dbReference>
<dbReference type="Proteomes" id="UP000269019">
    <property type="component" value="Chromosome"/>
</dbReference>
<evidence type="ECO:0000313" key="1">
    <source>
        <dbReference type="EMBL" id="AZA13610.1"/>
    </source>
</evidence>
<dbReference type="EC" id="5.5.1.19" evidence="1"/>
<reference evidence="1 2" key="1">
    <citation type="submission" date="2018-11" db="EMBL/GenBank/DDBJ databases">
        <authorList>
            <person name="Kleinhagauer T."/>
            <person name="Glaeser S.P."/>
            <person name="Spergser J."/>
            <person name="Ruckert C."/>
            <person name="Kaempfer P."/>
            <person name="Busse H.-J."/>
        </authorList>
    </citation>
    <scope>NUCLEOTIDE SEQUENCE [LARGE SCALE GENOMIC DNA]</scope>
    <source>
        <strain evidence="1 2">200CH</strain>
    </source>
</reference>
<keyword evidence="2" id="KW-1185">Reference proteome</keyword>
<dbReference type="PANTHER" id="PTHR39757:SF5">
    <property type="entry name" value="OS02G0190600 PROTEIN"/>
    <property type="match status" value="1"/>
</dbReference>
<gene>
    <name evidence="1" type="primary">crtL</name>
    <name evidence="1" type="ORF">CCHOA_06055</name>
</gene>
<organism evidence="1 2">
    <name type="scientific">Corynebacterium choanae</name>
    <dbReference type="NCBI Taxonomy" id="1862358"/>
    <lineage>
        <taxon>Bacteria</taxon>
        <taxon>Bacillati</taxon>
        <taxon>Actinomycetota</taxon>
        <taxon>Actinomycetes</taxon>
        <taxon>Mycobacteriales</taxon>
        <taxon>Corynebacteriaceae</taxon>
        <taxon>Corynebacterium</taxon>
    </lineage>
</organism>
<dbReference type="Pfam" id="PF05834">
    <property type="entry name" value="Lycopene_cycl"/>
    <property type="match status" value="1"/>
</dbReference>
<evidence type="ECO:0000313" key="2">
    <source>
        <dbReference type="Proteomes" id="UP000269019"/>
    </source>
</evidence>
<proteinExistence type="predicted"/>
<dbReference type="SUPFAM" id="SSF51905">
    <property type="entry name" value="FAD/NAD(P)-binding domain"/>
    <property type="match status" value="1"/>
</dbReference>
<dbReference type="GO" id="GO:0016853">
    <property type="term" value="F:isomerase activity"/>
    <property type="evidence" value="ECO:0007669"/>
    <property type="project" value="UniProtKB-KW"/>
</dbReference>
<dbReference type="PANTHER" id="PTHR39757">
    <property type="match status" value="1"/>
</dbReference>
<dbReference type="EMBL" id="CP033896">
    <property type="protein sequence ID" value="AZA13610.1"/>
    <property type="molecule type" value="Genomic_DNA"/>
</dbReference>